<dbReference type="InterPro" id="IPR029442">
    <property type="entry name" value="GyrI-like"/>
</dbReference>
<accession>A0A075U0S7</accession>
<dbReference type="AlphaFoldDB" id="A0A075U0S7"/>
<dbReference type="KEGG" id="wci:WS105_0922"/>
<dbReference type="PATRIC" id="fig|759620.7.peg.886"/>
<dbReference type="InterPro" id="IPR011256">
    <property type="entry name" value="Reg_factor_effector_dom_sf"/>
</dbReference>
<keyword evidence="3" id="KW-1185">Reference proteome</keyword>
<evidence type="ECO:0000313" key="3">
    <source>
        <dbReference type="Proteomes" id="UP000029079"/>
    </source>
</evidence>
<name>A0A075U0S7_9LACO</name>
<dbReference type="Gene3D" id="3.20.80.10">
    <property type="entry name" value="Regulatory factor, effector binding domain"/>
    <property type="match status" value="1"/>
</dbReference>
<dbReference type="Proteomes" id="UP000029079">
    <property type="component" value="Chromosome"/>
</dbReference>
<dbReference type="KEGG" id="wce:WS08_0859"/>
<feature type="domain" description="GyrI-like small molecule binding" evidence="1">
    <location>
        <begin position="16"/>
        <end position="200"/>
    </location>
</feature>
<proteinExistence type="predicted"/>
<organism evidence="2 3">
    <name type="scientific">Weissella ceti</name>
    <dbReference type="NCBI Taxonomy" id="759620"/>
    <lineage>
        <taxon>Bacteria</taxon>
        <taxon>Bacillati</taxon>
        <taxon>Bacillota</taxon>
        <taxon>Bacilli</taxon>
        <taxon>Lactobacillales</taxon>
        <taxon>Lactobacillaceae</taxon>
        <taxon>Weissella</taxon>
    </lineage>
</organism>
<dbReference type="OrthoDB" id="4772335at2"/>
<dbReference type="EMBL" id="CP009223">
    <property type="protein sequence ID" value="AIM63177.1"/>
    <property type="molecule type" value="Genomic_DNA"/>
</dbReference>
<gene>
    <name evidence="2" type="ORF">WS74_0925</name>
</gene>
<sequence>MKFDIKKTAEFKATRTPKIIERPRRRVLCIDGFGDPNNDHFEEYVKAMYACAYGIKMGYKKMQADSIEGDKRDFVVPPLQGYWSISEAAQKAGTWTKDDFVFRLEIVIPDFVSSDYIQRKIDETVISKPDILRIKDVYVGDIEAVTSCHILHVGPYDTEPESFKVMNDYLIAQGYDRTSKNHREIYLGDVRKAKPENLKTILEVTVQEKMVTGS</sequence>
<dbReference type="Pfam" id="PF06445">
    <property type="entry name" value="GyrI-like"/>
    <property type="match status" value="1"/>
</dbReference>
<reference evidence="2 3" key="1">
    <citation type="journal article" date="2014" name="Genome Announc.">
        <title>Complete Genome Sequences of Fish Pathogenic Weissella ceti Strains WS74 and WS105.</title>
        <authorList>
            <person name="Figueiredo H.C."/>
            <person name="Leal C.A."/>
            <person name="Dorella F.A."/>
            <person name="Carvalho A.F."/>
            <person name="Soares S.C."/>
            <person name="Pereira F.L."/>
            <person name="Azevedo V.A."/>
        </authorList>
    </citation>
    <scope>NUCLEOTIDE SEQUENCE [LARGE SCALE GENOMIC DNA]</scope>
    <source>
        <strain evidence="2 3">WS74</strain>
    </source>
</reference>
<dbReference type="SUPFAM" id="SSF55136">
    <property type="entry name" value="Probable bacterial effector-binding domain"/>
    <property type="match status" value="1"/>
</dbReference>
<dbReference type="KEGG" id="wct:WS74_0925"/>
<dbReference type="RefSeq" id="WP_009496308.1">
    <property type="nucleotide sequence ID" value="NZ_CP009223.1"/>
</dbReference>
<dbReference type="STRING" id="759620.WS105_0922"/>
<evidence type="ECO:0000313" key="2">
    <source>
        <dbReference type="EMBL" id="AIM63177.1"/>
    </source>
</evidence>
<protein>
    <recommendedName>
        <fullName evidence="1">GyrI-like small molecule binding domain-containing protein</fullName>
    </recommendedName>
</protein>
<evidence type="ECO:0000259" key="1">
    <source>
        <dbReference type="Pfam" id="PF06445"/>
    </source>
</evidence>
<reference evidence="3" key="2">
    <citation type="submission" date="2014-08" db="EMBL/GenBank/DDBJ databases">
        <title>Complete genome of Weissella ceti strain WS74 isolated from diseased rainbow trout in Brazil.</title>
        <authorList>
            <person name="Figueiredo H.C.P."/>
            <person name="Leal C.A.G."/>
            <person name="Pereira F.L."/>
            <person name="Soares S.C."/>
            <person name="Dorella F.A."/>
            <person name="Carvalho A.F."/>
            <person name="Azevedo V.A.C."/>
        </authorList>
    </citation>
    <scope>NUCLEOTIDE SEQUENCE [LARGE SCALE GENOMIC DNA]</scope>
    <source>
        <strain evidence="3">WS74</strain>
    </source>
</reference>